<reference evidence="5" key="1">
    <citation type="submission" date="2020-06" db="EMBL/GenBank/DDBJ databases">
        <authorList>
            <consortium name="Plant Systems Biology data submission"/>
        </authorList>
    </citation>
    <scope>NUCLEOTIDE SEQUENCE</scope>
    <source>
        <strain evidence="5">D6</strain>
    </source>
</reference>
<feature type="domain" description="HIT" evidence="4">
    <location>
        <begin position="76"/>
        <end position="185"/>
    </location>
</feature>
<dbReference type="CDD" id="cd01276">
    <property type="entry name" value="PKCI_related"/>
    <property type="match status" value="1"/>
</dbReference>
<dbReference type="PROSITE" id="PS51084">
    <property type="entry name" value="HIT_2"/>
    <property type="match status" value="1"/>
</dbReference>
<dbReference type="InterPro" id="IPR001310">
    <property type="entry name" value="Histidine_triad_HIT"/>
</dbReference>
<evidence type="ECO:0000256" key="1">
    <source>
        <dbReference type="PIRSR" id="PIRSR601310-1"/>
    </source>
</evidence>
<comment type="caution">
    <text evidence="5">The sequence shown here is derived from an EMBL/GenBank/DDBJ whole genome shotgun (WGS) entry which is preliminary data.</text>
</comment>
<dbReference type="SUPFAM" id="SSF54197">
    <property type="entry name" value="HIT-like"/>
    <property type="match status" value="1"/>
</dbReference>
<dbReference type="InterPro" id="IPR036265">
    <property type="entry name" value="HIT-like_sf"/>
</dbReference>
<dbReference type="FunFam" id="3.30.428.10:FF:000005">
    <property type="entry name" value="Histidine triad nucleotide-binding protein 1"/>
    <property type="match status" value="1"/>
</dbReference>
<dbReference type="InterPro" id="IPR011146">
    <property type="entry name" value="HIT-like"/>
</dbReference>
<evidence type="ECO:0000313" key="5">
    <source>
        <dbReference type="EMBL" id="CAB9521676.1"/>
    </source>
</evidence>
<dbReference type="AlphaFoldDB" id="A0A9N8EHY7"/>
<name>A0A9N8EHY7_9STRA</name>
<evidence type="ECO:0000313" key="6">
    <source>
        <dbReference type="Proteomes" id="UP001153069"/>
    </source>
</evidence>
<sequence length="185" mass="20288">MRLLRRSSQVFSALGALIYSPAAKSVRVLSTGSAFITTARTPLVLANDHSCKNTQFRAMSDEQAKAQTATPEEDTIFDKIVRGDIPCKEVYSDDRVLAFHDVNPTAPVHIIVIPKNRDGLSQLSKAREDQKDLLGHLMYVAQQVGAKECPGGFRVVINDGKDGAQSVYHLHLHVIGGRPMKWPPG</sequence>
<organism evidence="5 6">
    <name type="scientific">Seminavis robusta</name>
    <dbReference type="NCBI Taxonomy" id="568900"/>
    <lineage>
        <taxon>Eukaryota</taxon>
        <taxon>Sar</taxon>
        <taxon>Stramenopiles</taxon>
        <taxon>Ochrophyta</taxon>
        <taxon>Bacillariophyta</taxon>
        <taxon>Bacillariophyceae</taxon>
        <taxon>Bacillariophycidae</taxon>
        <taxon>Naviculales</taxon>
        <taxon>Naviculaceae</taxon>
        <taxon>Seminavis</taxon>
    </lineage>
</organism>
<dbReference type="GO" id="GO:0003824">
    <property type="term" value="F:catalytic activity"/>
    <property type="evidence" value="ECO:0007669"/>
    <property type="project" value="InterPro"/>
</dbReference>
<dbReference type="Proteomes" id="UP001153069">
    <property type="component" value="Unassembled WGS sequence"/>
</dbReference>
<dbReference type="PRINTS" id="PR00332">
    <property type="entry name" value="HISTRIAD"/>
</dbReference>
<dbReference type="PROSITE" id="PS00892">
    <property type="entry name" value="HIT_1"/>
    <property type="match status" value="1"/>
</dbReference>
<dbReference type="Pfam" id="PF01230">
    <property type="entry name" value="HIT"/>
    <property type="match status" value="1"/>
</dbReference>
<accession>A0A9N8EHY7</accession>
<gene>
    <name evidence="5" type="ORF">SEMRO_1221_G253650.1</name>
</gene>
<protein>
    <submittedName>
        <fullName evidence="5">Triad nucleotide-binding protein 2, mitochondrial</fullName>
    </submittedName>
</protein>
<dbReference type="InterPro" id="IPR019808">
    <property type="entry name" value="Histidine_triad_CS"/>
</dbReference>
<evidence type="ECO:0000256" key="3">
    <source>
        <dbReference type="PROSITE-ProRule" id="PRU00464"/>
    </source>
</evidence>
<dbReference type="EMBL" id="CAICTM010001219">
    <property type="protein sequence ID" value="CAB9521676.1"/>
    <property type="molecule type" value="Genomic_DNA"/>
</dbReference>
<feature type="short sequence motif" description="Histidine triad motif" evidence="2 3">
    <location>
        <begin position="169"/>
        <end position="173"/>
    </location>
</feature>
<dbReference type="Gene3D" id="3.30.428.10">
    <property type="entry name" value="HIT-like"/>
    <property type="match status" value="1"/>
</dbReference>
<dbReference type="OrthoDB" id="672793at2759"/>
<dbReference type="PANTHER" id="PTHR23089">
    <property type="entry name" value="HISTIDINE TRIAD HIT PROTEIN"/>
    <property type="match status" value="1"/>
</dbReference>
<feature type="active site" description="Tele-AMP-histidine intermediate" evidence="1">
    <location>
        <position position="171"/>
    </location>
</feature>
<keyword evidence="6" id="KW-1185">Reference proteome</keyword>
<proteinExistence type="predicted"/>
<evidence type="ECO:0000256" key="2">
    <source>
        <dbReference type="PIRSR" id="PIRSR601310-3"/>
    </source>
</evidence>
<evidence type="ECO:0000259" key="4">
    <source>
        <dbReference type="PROSITE" id="PS51084"/>
    </source>
</evidence>